<protein>
    <submittedName>
        <fullName evidence="1">Uncharacterized protein</fullName>
    </submittedName>
</protein>
<dbReference type="PATRIC" id="fig|1316587.3.peg.1247"/>
<organism evidence="1">
    <name type="scientific">Fusobacterium nucleatum CTI-6</name>
    <dbReference type="NCBI Taxonomy" id="1316587"/>
    <lineage>
        <taxon>Bacteria</taxon>
        <taxon>Fusobacteriati</taxon>
        <taxon>Fusobacteriota</taxon>
        <taxon>Fusobacteriia</taxon>
        <taxon>Fusobacteriales</taxon>
        <taxon>Fusobacteriaceae</taxon>
        <taxon>Fusobacterium</taxon>
    </lineage>
</organism>
<proteinExistence type="predicted"/>
<gene>
    <name evidence="1" type="ORF">HMPREF1767_01254</name>
</gene>
<dbReference type="AlphaFoldDB" id="U7TTI6"/>
<dbReference type="EMBL" id="AXNV01000010">
    <property type="protein sequence ID" value="ERT47693.1"/>
    <property type="molecule type" value="Genomic_DNA"/>
</dbReference>
<evidence type="ECO:0000313" key="1">
    <source>
        <dbReference type="EMBL" id="ERT47693.1"/>
    </source>
</evidence>
<sequence>MKINKDENFARANMKDVVKFKVKLLFRLMWYCINKPLDILMEWV</sequence>
<reference evidence="1" key="1">
    <citation type="submission" date="2013-10" db="EMBL/GenBank/DDBJ databases">
        <title>The Genome Sequence of Fusobacterium nucleatum CTI-6.</title>
        <authorList>
            <consortium name="The Broad Institute Genomics Platform"/>
            <person name="Earl A."/>
            <person name="Ward D."/>
            <person name="Feldgarden M."/>
            <person name="Gevers D."/>
            <person name="Kostic A."/>
            <person name="Garrett W."/>
            <person name="Young S.K."/>
            <person name="Zeng Q."/>
            <person name="Gargeya S."/>
            <person name="Fitzgerald M."/>
            <person name="Abouelleil A."/>
            <person name="Alvarado L."/>
            <person name="Berlin A.M."/>
            <person name="Chapman S.B."/>
            <person name="Gainer-Dewar J."/>
            <person name="Goldberg J."/>
            <person name="Gnerre S."/>
            <person name="Griggs A."/>
            <person name="Gujja S."/>
            <person name="Hansen M."/>
            <person name="Howarth C."/>
            <person name="Imamovic A."/>
            <person name="Ireland A."/>
            <person name="Larimer J."/>
            <person name="McCowan C."/>
            <person name="Murphy C."/>
            <person name="Pearson M."/>
            <person name="Poon T.W."/>
            <person name="Priest M."/>
            <person name="Roberts A."/>
            <person name="Saif S."/>
            <person name="Shea T."/>
            <person name="Sykes S."/>
            <person name="Wortman J."/>
            <person name="Nusbaum C."/>
            <person name="Birren B."/>
        </authorList>
    </citation>
    <scope>NUCLEOTIDE SEQUENCE [LARGE SCALE GENOMIC DNA]</scope>
    <source>
        <strain evidence="1">CTI-6</strain>
    </source>
</reference>
<accession>U7TTI6</accession>
<name>U7TTI6_FUSNU</name>
<comment type="caution">
    <text evidence="1">The sequence shown here is derived from an EMBL/GenBank/DDBJ whole genome shotgun (WGS) entry which is preliminary data.</text>
</comment>